<organism evidence="3 4">
    <name type="scientific">Linnemannia schmuckeri</name>
    <dbReference type="NCBI Taxonomy" id="64567"/>
    <lineage>
        <taxon>Eukaryota</taxon>
        <taxon>Fungi</taxon>
        <taxon>Fungi incertae sedis</taxon>
        <taxon>Mucoromycota</taxon>
        <taxon>Mortierellomycotina</taxon>
        <taxon>Mortierellomycetes</taxon>
        <taxon>Mortierellales</taxon>
        <taxon>Mortierellaceae</taxon>
        <taxon>Linnemannia</taxon>
    </lineage>
</organism>
<evidence type="ECO:0000313" key="3">
    <source>
        <dbReference type="EMBL" id="KAF9141106.1"/>
    </source>
</evidence>
<evidence type="ECO:0000256" key="2">
    <source>
        <dbReference type="SAM" id="MobiDB-lite"/>
    </source>
</evidence>
<feature type="compositionally biased region" description="Polar residues" evidence="2">
    <location>
        <begin position="232"/>
        <end position="246"/>
    </location>
</feature>
<accession>A0A9P5RQ23</accession>
<feature type="compositionally biased region" description="Low complexity" evidence="2">
    <location>
        <begin position="252"/>
        <end position="263"/>
    </location>
</feature>
<comment type="caution">
    <text evidence="3">The sequence shown here is derived from an EMBL/GenBank/DDBJ whole genome shotgun (WGS) entry which is preliminary data.</text>
</comment>
<evidence type="ECO:0000313" key="4">
    <source>
        <dbReference type="Proteomes" id="UP000748756"/>
    </source>
</evidence>
<reference evidence="3" key="1">
    <citation type="journal article" date="2020" name="Fungal Divers.">
        <title>Resolving the Mortierellaceae phylogeny through synthesis of multi-gene phylogenetics and phylogenomics.</title>
        <authorList>
            <person name="Vandepol N."/>
            <person name="Liber J."/>
            <person name="Desiro A."/>
            <person name="Na H."/>
            <person name="Kennedy M."/>
            <person name="Barry K."/>
            <person name="Grigoriev I.V."/>
            <person name="Miller A.N."/>
            <person name="O'Donnell K."/>
            <person name="Stajich J.E."/>
            <person name="Bonito G."/>
        </authorList>
    </citation>
    <scope>NUCLEOTIDE SEQUENCE</scope>
    <source>
        <strain evidence="3">NRRL 6426</strain>
    </source>
</reference>
<dbReference type="OrthoDB" id="5600582at2759"/>
<dbReference type="AlphaFoldDB" id="A0A9P5RQ23"/>
<name>A0A9P5RQ23_9FUNG</name>
<protein>
    <submittedName>
        <fullName evidence="3">Uncharacterized protein</fullName>
    </submittedName>
</protein>
<evidence type="ECO:0000256" key="1">
    <source>
        <dbReference type="SAM" id="Coils"/>
    </source>
</evidence>
<feature type="coiled-coil region" evidence="1">
    <location>
        <begin position="107"/>
        <end position="137"/>
    </location>
</feature>
<keyword evidence="1" id="KW-0175">Coiled coil</keyword>
<feature type="region of interest" description="Disordered" evidence="2">
    <location>
        <begin position="1"/>
        <end position="85"/>
    </location>
</feature>
<keyword evidence="4" id="KW-1185">Reference proteome</keyword>
<feature type="region of interest" description="Disordered" evidence="2">
    <location>
        <begin position="193"/>
        <end position="263"/>
    </location>
</feature>
<feature type="compositionally biased region" description="Low complexity" evidence="2">
    <location>
        <begin position="42"/>
        <end position="85"/>
    </location>
</feature>
<proteinExistence type="predicted"/>
<sequence length="263" mass="28789">MPMAPASSLPVHPSTNLPSGPANHSYSSSPYKPALSTTHQVPSSSYNNNTSNSNNSNNNNNSNQNGPVNSGPGSVGLPTQPTPHQLLQQQQQQIMSAVVDVTKLSWAPEIELEVQRYREESKKLRQDEDRLMEARRKSRFELERASWDVERQDHLVGLVLGQLEELDREVEVTDHSSGDHTESSTSLTLSTTKFTGHHHHHHERHHRSSASGDLSVTTTVTSSSTVSSVVTRSPSRASGSPLNAQEMNVVRTTTTTTSTSTPQ</sequence>
<gene>
    <name evidence="3" type="ORF">BG015_001404</name>
</gene>
<dbReference type="EMBL" id="JAAAUQ010001251">
    <property type="protein sequence ID" value="KAF9141106.1"/>
    <property type="molecule type" value="Genomic_DNA"/>
</dbReference>
<dbReference type="Proteomes" id="UP000748756">
    <property type="component" value="Unassembled WGS sequence"/>
</dbReference>
<feature type="compositionally biased region" description="Basic residues" evidence="2">
    <location>
        <begin position="195"/>
        <end position="208"/>
    </location>
</feature>
<feature type="compositionally biased region" description="Low complexity" evidence="2">
    <location>
        <begin position="215"/>
        <end position="231"/>
    </location>
</feature>
<feature type="compositionally biased region" description="Polar residues" evidence="2">
    <location>
        <begin position="13"/>
        <end position="41"/>
    </location>
</feature>